<reference evidence="8" key="1">
    <citation type="submission" date="2021-01" db="EMBL/GenBank/DDBJ databases">
        <title>YIM 132084 draft genome.</title>
        <authorList>
            <person name="An D."/>
        </authorList>
    </citation>
    <scope>NUCLEOTIDE SEQUENCE</scope>
    <source>
        <strain evidence="8">YIM 132084</strain>
    </source>
</reference>
<dbReference type="RefSeq" id="WP_205261296.1">
    <property type="nucleotide sequence ID" value="NZ_JAERWK010000017.1"/>
</dbReference>
<accession>A0A938YEF9</accession>
<evidence type="ECO:0000256" key="2">
    <source>
        <dbReference type="ARBA" id="ARBA00022475"/>
    </source>
</evidence>
<dbReference type="GO" id="GO:0022857">
    <property type="term" value="F:transmembrane transporter activity"/>
    <property type="evidence" value="ECO:0007669"/>
    <property type="project" value="InterPro"/>
</dbReference>
<feature type="transmembrane region" description="Helical" evidence="7">
    <location>
        <begin position="217"/>
        <end position="238"/>
    </location>
</feature>
<dbReference type="Pfam" id="PF02653">
    <property type="entry name" value="BPD_transp_2"/>
    <property type="match status" value="1"/>
</dbReference>
<proteinExistence type="predicted"/>
<protein>
    <submittedName>
        <fullName evidence="8">ABC transporter permease</fullName>
    </submittedName>
</protein>
<evidence type="ECO:0000313" key="8">
    <source>
        <dbReference type="EMBL" id="MBM9468334.1"/>
    </source>
</evidence>
<feature type="region of interest" description="Disordered" evidence="6">
    <location>
        <begin position="324"/>
        <end position="353"/>
    </location>
</feature>
<evidence type="ECO:0000256" key="7">
    <source>
        <dbReference type="SAM" id="Phobius"/>
    </source>
</evidence>
<dbReference type="PANTHER" id="PTHR32196">
    <property type="entry name" value="ABC TRANSPORTER PERMEASE PROTEIN YPHD-RELATED-RELATED"/>
    <property type="match status" value="1"/>
</dbReference>
<evidence type="ECO:0000313" key="9">
    <source>
        <dbReference type="Proteomes" id="UP000663792"/>
    </source>
</evidence>
<keyword evidence="5 7" id="KW-0472">Membrane</keyword>
<evidence type="ECO:0000256" key="3">
    <source>
        <dbReference type="ARBA" id="ARBA00022692"/>
    </source>
</evidence>
<evidence type="ECO:0000256" key="6">
    <source>
        <dbReference type="SAM" id="MobiDB-lite"/>
    </source>
</evidence>
<keyword evidence="9" id="KW-1185">Reference proteome</keyword>
<keyword evidence="4 7" id="KW-1133">Transmembrane helix</keyword>
<sequence length="353" mass="36595">MKRISTMSLVEKYGLALLLVIVLVFFTLSPATPQFSSVANIKSVLSNESLTGIIAMASIFPLVGGQFDLSLGPLMGMTSIVCAAAMSDFGLPLWLAIIVALLAGCLIGLINGLATTKLKVSSIVTTLGMTSIIAALVTWYTGGNSIIERISPALTDLGTGEWFGIPCPLYFLAAVSLVSWYLLQHTPWGRALQGVGANPRAAEIVGLPADRLTIQSFVMGGALAGVGGVLLLAVSGSANPSVGPSYLLPALAAALLGATTIAPGRFNVVGTLIAVYFLAFTVSGLTFLGAQPWVSSMFNGVALIIAVGISVWSGRIKTRAPAGLVEDPKREDEGEMGVVAKKDESVSNTREPV</sequence>
<dbReference type="CDD" id="cd06579">
    <property type="entry name" value="TM_PBP1_transp_AraH_like"/>
    <property type="match status" value="1"/>
</dbReference>
<name>A0A938YEF9_9ACTN</name>
<feature type="transmembrane region" description="Helical" evidence="7">
    <location>
        <begin position="162"/>
        <end position="183"/>
    </location>
</feature>
<comment type="caution">
    <text evidence="8">The sequence shown here is derived from an EMBL/GenBank/DDBJ whole genome shotgun (WGS) entry which is preliminary data.</text>
</comment>
<dbReference type="AlphaFoldDB" id="A0A938YEF9"/>
<evidence type="ECO:0000256" key="5">
    <source>
        <dbReference type="ARBA" id="ARBA00023136"/>
    </source>
</evidence>
<dbReference type="InterPro" id="IPR001851">
    <property type="entry name" value="ABC_transp_permease"/>
</dbReference>
<dbReference type="EMBL" id="JAERWK010000017">
    <property type="protein sequence ID" value="MBM9468334.1"/>
    <property type="molecule type" value="Genomic_DNA"/>
</dbReference>
<gene>
    <name evidence="8" type="ORF">JL106_13700</name>
</gene>
<feature type="transmembrane region" description="Helical" evidence="7">
    <location>
        <begin position="269"/>
        <end position="290"/>
    </location>
</feature>
<feature type="transmembrane region" description="Helical" evidence="7">
    <location>
        <begin position="93"/>
        <end position="113"/>
    </location>
</feature>
<evidence type="ECO:0000256" key="1">
    <source>
        <dbReference type="ARBA" id="ARBA00004651"/>
    </source>
</evidence>
<dbReference type="GO" id="GO:0005886">
    <property type="term" value="C:plasma membrane"/>
    <property type="evidence" value="ECO:0007669"/>
    <property type="project" value="UniProtKB-SubCell"/>
</dbReference>
<evidence type="ECO:0000256" key="4">
    <source>
        <dbReference type="ARBA" id="ARBA00022989"/>
    </source>
</evidence>
<feature type="transmembrane region" description="Helical" evidence="7">
    <location>
        <begin position="244"/>
        <end position="262"/>
    </location>
</feature>
<keyword evidence="3 7" id="KW-0812">Transmembrane</keyword>
<feature type="transmembrane region" description="Helical" evidence="7">
    <location>
        <begin position="120"/>
        <end position="142"/>
    </location>
</feature>
<feature type="transmembrane region" description="Helical" evidence="7">
    <location>
        <begin position="296"/>
        <end position="314"/>
    </location>
</feature>
<comment type="subcellular location">
    <subcellularLocation>
        <location evidence="1">Cell membrane</location>
        <topology evidence="1">Multi-pass membrane protein</topology>
    </subcellularLocation>
</comment>
<organism evidence="8 9">
    <name type="scientific">Nakamurella leprariae</name>
    <dbReference type="NCBI Taxonomy" id="2803911"/>
    <lineage>
        <taxon>Bacteria</taxon>
        <taxon>Bacillati</taxon>
        <taxon>Actinomycetota</taxon>
        <taxon>Actinomycetes</taxon>
        <taxon>Nakamurellales</taxon>
        <taxon>Nakamurellaceae</taxon>
        <taxon>Nakamurella</taxon>
    </lineage>
</organism>
<dbReference type="Proteomes" id="UP000663792">
    <property type="component" value="Unassembled WGS sequence"/>
</dbReference>
<keyword evidence="2" id="KW-1003">Cell membrane</keyword>